<feature type="domain" description="BURP" evidence="2">
    <location>
        <begin position="285"/>
        <end position="495"/>
    </location>
</feature>
<dbReference type="Pfam" id="PF03181">
    <property type="entry name" value="BURP"/>
    <property type="match status" value="1"/>
</dbReference>
<feature type="non-terminal residue" evidence="3">
    <location>
        <position position="1"/>
    </location>
</feature>
<name>A0A371EIB4_MUCPR</name>
<keyword evidence="4" id="KW-1185">Reference proteome</keyword>
<gene>
    <name evidence="3" type="primary">RD22</name>
    <name evidence="3" type="ORF">CR513_55528</name>
</gene>
<dbReference type="Proteomes" id="UP000257109">
    <property type="component" value="Unassembled WGS sequence"/>
</dbReference>
<dbReference type="SMART" id="SM01045">
    <property type="entry name" value="BURP"/>
    <property type="match status" value="1"/>
</dbReference>
<dbReference type="EMBL" id="QJKJ01013734">
    <property type="protein sequence ID" value="RDX65790.1"/>
    <property type="molecule type" value="Genomic_DNA"/>
</dbReference>
<dbReference type="PANTHER" id="PTHR31236">
    <property type="entry name" value="BURP DOMAIN PROTEIN USPL1-LIKE"/>
    <property type="match status" value="1"/>
</dbReference>
<dbReference type="PANTHER" id="PTHR31236:SF2">
    <property type="entry name" value="BURP DOMAIN PROTEIN RD22"/>
    <property type="match status" value="1"/>
</dbReference>
<evidence type="ECO:0000259" key="2">
    <source>
        <dbReference type="PROSITE" id="PS51277"/>
    </source>
</evidence>
<accession>A0A371EIB4</accession>
<comment type="caution">
    <text evidence="3">The sequence shown here is derived from an EMBL/GenBank/DDBJ whole genome shotgun (WGS) entry which is preliminary data.</text>
</comment>
<dbReference type="PROSITE" id="PS51277">
    <property type="entry name" value="BURP"/>
    <property type="match status" value="1"/>
</dbReference>
<dbReference type="AlphaFoldDB" id="A0A371EIB4"/>
<protein>
    <submittedName>
        <fullName evidence="3">BURP domain protein RD22</fullName>
    </submittedName>
</protein>
<dbReference type="InterPro" id="IPR044816">
    <property type="entry name" value="BURP"/>
</dbReference>
<dbReference type="OrthoDB" id="1432295at2759"/>
<dbReference type="InterPro" id="IPR004873">
    <property type="entry name" value="BURP_dom"/>
</dbReference>
<feature type="compositionally biased region" description="Polar residues" evidence="1">
    <location>
        <begin position="8"/>
        <end position="20"/>
    </location>
</feature>
<proteinExistence type="predicted"/>
<organism evidence="3 4">
    <name type="scientific">Mucuna pruriens</name>
    <name type="common">Velvet bean</name>
    <name type="synonym">Dolichos pruriens</name>
    <dbReference type="NCBI Taxonomy" id="157652"/>
    <lineage>
        <taxon>Eukaryota</taxon>
        <taxon>Viridiplantae</taxon>
        <taxon>Streptophyta</taxon>
        <taxon>Embryophyta</taxon>
        <taxon>Tracheophyta</taxon>
        <taxon>Spermatophyta</taxon>
        <taxon>Magnoliopsida</taxon>
        <taxon>eudicotyledons</taxon>
        <taxon>Gunneridae</taxon>
        <taxon>Pentapetalae</taxon>
        <taxon>rosids</taxon>
        <taxon>fabids</taxon>
        <taxon>Fabales</taxon>
        <taxon>Fabaceae</taxon>
        <taxon>Papilionoideae</taxon>
        <taxon>50 kb inversion clade</taxon>
        <taxon>NPAAA clade</taxon>
        <taxon>indigoferoid/millettioid clade</taxon>
        <taxon>Phaseoleae</taxon>
        <taxon>Mucuna</taxon>
    </lineage>
</organism>
<evidence type="ECO:0000313" key="4">
    <source>
        <dbReference type="Proteomes" id="UP000257109"/>
    </source>
</evidence>
<sequence>MRIPLQDEFSSNVNGAKKTQPQNELPFYLYGDKKTQSQNELPFYFYDGKETQSQGELPFYLYGDKKTQSQGMFPFYLYGDKKIQSKDKKTQSQDELPFYLYGDKKTQSKEPHFYLYGDKKTQSENKKIQSQDKLLFYLYGDKKIQSEDELPFYFYGDKKTQSENKITQSQDKFSFYLYDEPPFYLYGDKKTQLQDEPPFYLYGDKKTQSQDEFPFYLYGDKKTQSQDEFPFYLYGAKKTKSQDELPFYLYGAKDSESNNDVNALPPKMMHATNHHQHDNPNVDLIFFEEGLRPGTKLDAQFPERKYASPLLPRQVAERIPFSSEKIKEILKILSLKPMLENVQIVENGISQCEGVAMKGEEKHCATSLESMVDFITSKLGKNVGVISTEVEKETKSTKFLVKDGVKMLAEDKFVACHPVDYPYAIFYCHQVLNTTAHFVPLEGEDGTRAKAVALCHKDTSGWGANHISFRVLKIKPGTAPVCHIFPEGHLLWIAK</sequence>
<feature type="region of interest" description="Disordered" evidence="1">
    <location>
        <begin position="1"/>
        <end position="20"/>
    </location>
</feature>
<reference evidence="3" key="1">
    <citation type="submission" date="2018-05" db="EMBL/GenBank/DDBJ databases">
        <title>Draft genome of Mucuna pruriens seed.</title>
        <authorList>
            <person name="Nnadi N.E."/>
            <person name="Vos R."/>
            <person name="Hasami M.H."/>
            <person name="Devisetty U.K."/>
            <person name="Aguiy J.C."/>
        </authorList>
    </citation>
    <scope>NUCLEOTIDE SEQUENCE [LARGE SCALE GENOMIC DNA]</scope>
    <source>
        <strain evidence="3">JCA_2017</strain>
    </source>
</reference>
<evidence type="ECO:0000313" key="3">
    <source>
        <dbReference type="EMBL" id="RDX65790.1"/>
    </source>
</evidence>
<evidence type="ECO:0000256" key="1">
    <source>
        <dbReference type="SAM" id="MobiDB-lite"/>
    </source>
</evidence>